<accession>A0A6A6UKI3</accession>
<protein>
    <recommendedName>
        <fullName evidence="4">F-box domain-containing protein</fullName>
    </recommendedName>
</protein>
<name>A0A6A6UKI3_9PEZI</name>
<proteinExistence type="predicted"/>
<dbReference type="AlphaFoldDB" id="A0A6A6UKI3"/>
<dbReference type="EMBL" id="MU004232">
    <property type="protein sequence ID" value="KAF2672236.1"/>
    <property type="molecule type" value="Genomic_DNA"/>
</dbReference>
<dbReference type="OrthoDB" id="3819145at2759"/>
<evidence type="ECO:0008006" key="4">
    <source>
        <dbReference type="Google" id="ProtNLM"/>
    </source>
</evidence>
<sequence length="706" mass="81076">MAGTIQRKLCIHDEIYLTSDWFLNSFKLLSSTYTTVSATMERLPAELLIAIAESLADIDHSSLQYFVLVSQRFYQAGTPYLFSTVALLVGFRQLVPYVVERFPNAVKPHVRHLVVTEREKEICAGETGLWGTLSTDILQQFGHPRPKSNGSPDDDGTDDGYSERLYEHSEEQFDGKPDEQMLDYEAPQRHYSNAEYVPPWHHLIYLLAQLPNFRSITWEVDEPFPESLLAVLRTHRAGSEIHMKANRCPLWALERSAILSSLSQSFDDTAPTVILNELMARFIRELPPSLKSLRVERGNAHRPEEFNKIYYAKPAASIPPKPDSEIKLALNHLDISLYIESLDFWKRATDFLVLKRLTLNGHLRLNNLKCLTNDCTFRSLNSLWLDLTLPLPYNRQADPYLDTYSIAVIEEYVDLAKTLFEHLADSGVMLSALGLCSIFPPAVFTAVMKHHGQFLSLLNLHQPGRKDTYQWKATQIKLINQSCPILEELMIRIARTEGDQSEVAIYKTLGTFIKLRRLHLALDIREGLFWSEDMTSWENRTYSNDEPAPWEPDLCRRLLINSNVDGALAQSIFRTINSAKPVGAPLLAILTTCFAGAPVLWYSDHPLQSSDDYQFMMILLMRDWIIRPHPNIDLPNELIVDENKASYWHLDQIDSSWDFIKTWTFTANEMSVIKALWPERLDHDYFGPKEGPHDWWHYSPSKPLAL</sequence>
<feature type="region of interest" description="Disordered" evidence="1">
    <location>
        <begin position="141"/>
        <end position="162"/>
    </location>
</feature>
<organism evidence="2 3">
    <name type="scientific">Microthyrium microscopicum</name>
    <dbReference type="NCBI Taxonomy" id="703497"/>
    <lineage>
        <taxon>Eukaryota</taxon>
        <taxon>Fungi</taxon>
        <taxon>Dikarya</taxon>
        <taxon>Ascomycota</taxon>
        <taxon>Pezizomycotina</taxon>
        <taxon>Dothideomycetes</taxon>
        <taxon>Dothideomycetes incertae sedis</taxon>
        <taxon>Microthyriales</taxon>
        <taxon>Microthyriaceae</taxon>
        <taxon>Microthyrium</taxon>
    </lineage>
</organism>
<dbReference type="Proteomes" id="UP000799302">
    <property type="component" value="Unassembled WGS sequence"/>
</dbReference>
<gene>
    <name evidence="2" type="ORF">BT63DRAFT_452740</name>
</gene>
<evidence type="ECO:0000256" key="1">
    <source>
        <dbReference type="SAM" id="MobiDB-lite"/>
    </source>
</evidence>
<reference evidence="2" key="1">
    <citation type="journal article" date="2020" name="Stud. Mycol.">
        <title>101 Dothideomycetes genomes: a test case for predicting lifestyles and emergence of pathogens.</title>
        <authorList>
            <person name="Haridas S."/>
            <person name="Albert R."/>
            <person name="Binder M."/>
            <person name="Bloem J."/>
            <person name="Labutti K."/>
            <person name="Salamov A."/>
            <person name="Andreopoulos B."/>
            <person name="Baker S."/>
            <person name="Barry K."/>
            <person name="Bills G."/>
            <person name="Bluhm B."/>
            <person name="Cannon C."/>
            <person name="Castanera R."/>
            <person name="Culley D."/>
            <person name="Daum C."/>
            <person name="Ezra D."/>
            <person name="Gonzalez J."/>
            <person name="Henrissat B."/>
            <person name="Kuo A."/>
            <person name="Liang C."/>
            <person name="Lipzen A."/>
            <person name="Lutzoni F."/>
            <person name="Magnuson J."/>
            <person name="Mondo S."/>
            <person name="Nolan M."/>
            <person name="Ohm R."/>
            <person name="Pangilinan J."/>
            <person name="Park H.-J."/>
            <person name="Ramirez L."/>
            <person name="Alfaro M."/>
            <person name="Sun H."/>
            <person name="Tritt A."/>
            <person name="Yoshinaga Y."/>
            <person name="Zwiers L.-H."/>
            <person name="Turgeon B."/>
            <person name="Goodwin S."/>
            <person name="Spatafora J."/>
            <person name="Crous P."/>
            <person name="Grigoriev I."/>
        </authorList>
    </citation>
    <scope>NUCLEOTIDE SEQUENCE</scope>
    <source>
        <strain evidence="2">CBS 115976</strain>
    </source>
</reference>
<evidence type="ECO:0000313" key="3">
    <source>
        <dbReference type="Proteomes" id="UP000799302"/>
    </source>
</evidence>
<evidence type="ECO:0000313" key="2">
    <source>
        <dbReference type="EMBL" id="KAF2672236.1"/>
    </source>
</evidence>
<keyword evidence="3" id="KW-1185">Reference proteome</keyword>